<evidence type="ECO:0000256" key="2">
    <source>
        <dbReference type="ARBA" id="ARBA00022527"/>
    </source>
</evidence>
<keyword evidence="5" id="KW-0418">Kinase</keyword>
<gene>
    <name evidence="9" type="ORF">GSBLH_T00001423001</name>
</gene>
<dbReference type="Gene3D" id="3.30.200.20">
    <property type="entry name" value="Phosphorylase Kinase, domain 1"/>
    <property type="match status" value="1"/>
</dbReference>
<reference evidence="9" key="1">
    <citation type="submission" date="2010-02" db="EMBL/GenBank/DDBJ databases">
        <title>Sequencing and annotation of the Blastocystis hominis genome.</title>
        <authorList>
            <person name="Wincker P."/>
        </authorList>
    </citation>
    <scope>NUCLEOTIDE SEQUENCE</scope>
    <source>
        <strain evidence="9">Singapore isolate B</strain>
    </source>
</reference>
<dbReference type="GO" id="GO:0006886">
    <property type="term" value="P:intracellular protein transport"/>
    <property type="evidence" value="ECO:0007669"/>
    <property type="project" value="InterPro"/>
</dbReference>
<accession>D8LZK0</accession>
<dbReference type="RefSeq" id="XP_012895287.1">
    <property type="nucleotide sequence ID" value="XM_013039833.1"/>
</dbReference>
<dbReference type="CDD" id="cd14132">
    <property type="entry name" value="STKc_CK2_alpha"/>
    <property type="match status" value="1"/>
</dbReference>
<evidence type="ECO:0000313" key="9">
    <source>
        <dbReference type="EMBL" id="CBK21239.2"/>
    </source>
</evidence>
<dbReference type="EMBL" id="FN668641">
    <property type="protein sequence ID" value="CBK21239.2"/>
    <property type="molecule type" value="Genomic_DNA"/>
</dbReference>
<dbReference type="OrthoDB" id="10254671at2759"/>
<dbReference type="GeneID" id="24918682"/>
<keyword evidence="2" id="KW-0723">Serine/threonine-protein kinase</keyword>
<dbReference type="PROSITE" id="PS00108">
    <property type="entry name" value="PROTEIN_KINASE_ST"/>
    <property type="match status" value="1"/>
</dbReference>
<dbReference type="Pfam" id="PF00069">
    <property type="entry name" value="Pkinase"/>
    <property type="match status" value="1"/>
</dbReference>
<dbReference type="InterPro" id="IPR045216">
    <property type="entry name" value="CK2_alpha"/>
</dbReference>
<evidence type="ECO:0000313" key="10">
    <source>
        <dbReference type="Proteomes" id="UP000008312"/>
    </source>
</evidence>
<dbReference type="InterPro" id="IPR008271">
    <property type="entry name" value="Ser/Thr_kinase_AS"/>
</dbReference>
<dbReference type="GO" id="GO:0006974">
    <property type="term" value="P:DNA damage response"/>
    <property type="evidence" value="ECO:0007669"/>
    <property type="project" value="TreeGrafter"/>
</dbReference>
<dbReference type="GO" id="GO:0006356">
    <property type="term" value="P:regulation of transcription by RNA polymerase I"/>
    <property type="evidence" value="ECO:0007669"/>
    <property type="project" value="TreeGrafter"/>
</dbReference>
<keyword evidence="3" id="KW-0808">Transferase</keyword>
<dbReference type="GO" id="GO:0005634">
    <property type="term" value="C:nucleus"/>
    <property type="evidence" value="ECO:0007669"/>
    <property type="project" value="TreeGrafter"/>
</dbReference>
<keyword evidence="6" id="KW-0067">ATP-binding</keyword>
<dbReference type="Gene3D" id="1.10.510.10">
    <property type="entry name" value="Transferase(Phosphotransferase) domain 1"/>
    <property type="match status" value="1"/>
</dbReference>
<dbReference type="GO" id="GO:0004674">
    <property type="term" value="F:protein serine/threonine kinase activity"/>
    <property type="evidence" value="ECO:0007669"/>
    <property type="project" value="UniProtKB-KW"/>
</dbReference>
<evidence type="ECO:0000256" key="5">
    <source>
        <dbReference type="ARBA" id="ARBA00022777"/>
    </source>
</evidence>
<dbReference type="PROSITE" id="PS50011">
    <property type="entry name" value="PROTEIN_KINASE_DOM"/>
    <property type="match status" value="1"/>
</dbReference>
<keyword evidence="4" id="KW-0547">Nucleotide-binding</keyword>
<dbReference type="GO" id="GO:0005829">
    <property type="term" value="C:cytosol"/>
    <property type="evidence" value="ECO:0007669"/>
    <property type="project" value="TreeGrafter"/>
</dbReference>
<dbReference type="InParanoid" id="D8LZK0"/>
<dbReference type="PANTHER" id="PTHR24054:SF27">
    <property type="entry name" value="CASEIN KINASE II SUBUNIT ALPHA"/>
    <property type="match status" value="1"/>
</dbReference>
<organism evidence="9">
    <name type="scientific">Blastocystis hominis</name>
    <dbReference type="NCBI Taxonomy" id="12968"/>
    <lineage>
        <taxon>Eukaryota</taxon>
        <taxon>Sar</taxon>
        <taxon>Stramenopiles</taxon>
        <taxon>Bigyra</taxon>
        <taxon>Opalozoa</taxon>
        <taxon>Opalinata</taxon>
        <taxon>Blastocystidae</taxon>
        <taxon>Blastocystis</taxon>
    </lineage>
</organism>
<evidence type="ECO:0000256" key="6">
    <source>
        <dbReference type="ARBA" id="ARBA00022840"/>
    </source>
</evidence>
<evidence type="ECO:0000256" key="4">
    <source>
        <dbReference type="ARBA" id="ARBA00022741"/>
    </source>
</evidence>
<proteinExistence type="predicted"/>
<evidence type="ECO:0000256" key="1">
    <source>
        <dbReference type="ARBA" id="ARBA00012513"/>
    </source>
</evidence>
<dbReference type="AlphaFoldDB" id="D8LZK0"/>
<dbReference type="InterPro" id="IPR006925">
    <property type="entry name" value="Vps16_C"/>
</dbReference>
<dbReference type="FunFam" id="1.10.510.10:FF:000059">
    <property type="entry name" value="Casein kinase II subunit alpha"/>
    <property type="match status" value="1"/>
</dbReference>
<dbReference type="Pfam" id="PF04840">
    <property type="entry name" value="Vps16_C"/>
    <property type="match status" value="1"/>
</dbReference>
<feature type="domain" description="Protein kinase" evidence="8">
    <location>
        <begin position="34"/>
        <end position="343"/>
    </location>
</feature>
<dbReference type="GO" id="GO:0051726">
    <property type="term" value="P:regulation of cell cycle"/>
    <property type="evidence" value="ECO:0007669"/>
    <property type="project" value="TreeGrafter"/>
</dbReference>
<dbReference type="SMART" id="SM00220">
    <property type="entry name" value="S_TKc"/>
    <property type="match status" value="1"/>
</dbReference>
<dbReference type="SUPFAM" id="SSF56112">
    <property type="entry name" value="Protein kinase-like (PK-like)"/>
    <property type="match status" value="1"/>
</dbReference>
<dbReference type="GO" id="GO:0005524">
    <property type="term" value="F:ATP binding"/>
    <property type="evidence" value="ECO:0007669"/>
    <property type="project" value="UniProtKB-KW"/>
</dbReference>
<evidence type="ECO:0000256" key="3">
    <source>
        <dbReference type="ARBA" id="ARBA00022679"/>
    </source>
</evidence>
<evidence type="ECO:0000256" key="7">
    <source>
        <dbReference type="ARBA" id="ARBA00059329"/>
    </source>
</evidence>
<keyword evidence="10" id="KW-1185">Reference proteome</keyword>
<dbReference type="GO" id="GO:0006359">
    <property type="term" value="P:regulation of transcription by RNA polymerase III"/>
    <property type="evidence" value="ECO:0007669"/>
    <property type="project" value="TreeGrafter"/>
</dbReference>
<comment type="function">
    <text evidence="7">Casein kinases are operationally defined by their preferential utilization of acidic proteins such as caseins as substrates. The alpha chain contains the catalytic site.</text>
</comment>
<dbReference type="GO" id="GO:0005956">
    <property type="term" value="C:protein kinase CK2 complex"/>
    <property type="evidence" value="ECO:0007669"/>
    <property type="project" value="TreeGrafter"/>
</dbReference>
<dbReference type="Proteomes" id="UP000008312">
    <property type="component" value="Unassembled WGS sequence"/>
</dbReference>
<protein>
    <recommendedName>
        <fullName evidence="1">non-specific serine/threonine protein kinase</fullName>
        <ecNumber evidence="1">2.7.11.1</ecNumber>
    </recommendedName>
</protein>
<name>D8LZK0_BLAHO</name>
<dbReference type="EC" id="2.7.11.1" evidence="1"/>
<dbReference type="FunFam" id="3.30.200.20:FF:000088">
    <property type="entry name" value="Casein kinase II subunit alpha"/>
    <property type="match status" value="1"/>
</dbReference>
<dbReference type="PANTHER" id="PTHR24054">
    <property type="entry name" value="CASEIN KINASE II SUBUNIT ALPHA"/>
    <property type="match status" value="1"/>
</dbReference>
<evidence type="ECO:0000259" key="8">
    <source>
        <dbReference type="PROSITE" id="PS50011"/>
    </source>
</evidence>
<dbReference type="InterPro" id="IPR000719">
    <property type="entry name" value="Prot_kinase_dom"/>
</dbReference>
<dbReference type="InterPro" id="IPR011009">
    <property type="entry name" value="Kinase-like_dom_sf"/>
</dbReference>
<sequence length="525" mass="60361">MSVARVYRDVNVIRPVSYWDYSSLVIAWGKSSNYSVIEKVGRGKYSDCYRGMCLTNGRECCVKVIKPIRMKKIQREVKILQNLYGGPHIIPLYDVVRNEKTQIPAYIFPYVHGVDYRTHFTKFSLFEIKCILFQLFEALDYAHMNGIFHRDVKPQNIVFQYASSPAANGDDGSIVDDKAPHEQPRNYPEIWLLDWGLAEFYYPGKEFNVHVASRYYKPPELLINMQDYDYSLDMFSAGCLLGALLFGREPLFKGADDKDQLLKICKVLGTEDLRQYCDRYGLDMPVMYNGPIPDYPRQPWSVFFTAENREKCTADALDLLTSLLQYDHQKRPTAKEAMAHPFFDEVRKLVSSNTRMKFGDWTKLFEFKLKLVAQTKSEECLNLPLLETMRFAVLHSRVEVADAMASAFKVPAKRYWRMKVRALADSENWDLLTVLGEKKSPIGYAPFVEACMVNHNAREAAAFLEKMSDARERLECAMKWRLFEGAIQAATKLRDVGALMKVIDDSANESIKSQAKQAIALIEGR</sequence>
<dbReference type="OMA" id="FEGFKMS"/>
<dbReference type="SMR" id="D8LZK0"/>